<dbReference type="PANTHER" id="PTHR43370">
    <property type="entry name" value="SUGAR ABC TRANSPORTER INTEGRAL MEMBRANE PROTEIN-RELATED"/>
    <property type="match status" value="1"/>
</dbReference>
<gene>
    <name evidence="7" type="ORF">H171_3627</name>
</gene>
<keyword evidence="5 6" id="KW-0472">Membrane</keyword>
<dbReference type="PANTHER" id="PTHR43370:SF1">
    <property type="entry name" value="GUANOSINE ABC TRANSPORTER PERMEASE PROTEIN NUPQ"/>
    <property type="match status" value="1"/>
</dbReference>
<dbReference type="AlphaFoldDB" id="A0A2M8Z9C9"/>
<organism evidence="7 8">
    <name type="scientific">[Clostridium] celerecrescens 18A</name>
    <dbReference type="NCBI Taxonomy" id="1286362"/>
    <lineage>
        <taxon>Bacteria</taxon>
        <taxon>Bacillati</taxon>
        <taxon>Bacillota</taxon>
        <taxon>Clostridia</taxon>
        <taxon>Lachnospirales</taxon>
        <taxon>Lachnospiraceae</taxon>
        <taxon>Lacrimispora</taxon>
    </lineage>
</organism>
<comment type="subcellular location">
    <subcellularLocation>
        <location evidence="1">Cell membrane</location>
        <topology evidence="1">Multi-pass membrane protein</topology>
    </subcellularLocation>
</comment>
<protein>
    <submittedName>
        <fullName evidence="7">Simple sugar transport system permease protein</fullName>
    </submittedName>
</protein>
<comment type="caution">
    <text evidence="7">The sequence shown here is derived from an EMBL/GenBank/DDBJ whole genome shotgun (WGS) entry which is preliminary data.</text>
</comment>
<dbReference type="CDD" id="cd06580">
    <property type="entry name" value="TM_PBP1_transp_TpRbsC_like"/>
    <property type="match status" value="1"/>
</dbReference>
<keyword evidence="2" id="KW-1003">Cell membrane</keyword>
<feature type="transmembrane region" description="Helical" evidence="6">
    <location>
        <begin position="299"/>
        <end position="318"/>
    </location>
</feature>
<keyword evidence="3 6" id="KW-0812">Transmembrane</keyword>
<feature type="transmembrane region" description="Helical" evidence="6">
    <location>
        <begin position="54"/>
        <end position="74"/>
    </location>
</feature>
<evidence type="ECO:0000313" key="7">
    <source>
        <dbReference type="EMBL" id="PJJ30058.1"/>
    </source>
</evidence>
<dbReference type="EMBL" id="PGET01000001">
    <property type="protein sequence ID" value="PJJ30058.1"/>
    <property type="molecule type" value="Genomic_DNA"/>
</dbReference>
<evidence type="ECO:0000256" key="6">
    <source>
        <dbReference type="SAM" id="Phobius"/>
    </source>
</evidence>
<evidence type="ECO:0000256" key="1">
    <source>
        <dbReference type="ARBA" id="ARBA00004651"/>
    </source>
</evidence>
<reference evidence="7 8" key="1">
    <citation type="submission" date="2017-11" db="EMBL/GenBank/DDBJ databases">
        <title>Understudied soil microbes with underappreciated capabilities: Untangling the Clostridium saccharolyticum group.</title>
        <authorList>
            <person name="Leschine S."/>
        </authorList>
    </citation>
    <scope>NUCLEOTIDE SEQUENCE [LARGE SCALE GENOMIC DNA]</scope>
    <source>
        <strain evidence="7 8">18A</strain>
    </source>
</reference>
<evidence type="ECO:0000256" key="2">
    <source>
        <dbReference type="ARBA" id="ARBA00022475"/>
    </source>
</evidence>
<keyword evidence="7" id="KW-0762">Sugar transport</keyword>
<sequence>MQQKPERRAWGKIHAGTHMFTIEWFANFGFSVLRLSTPLIFVALAAVINRKAGMLNMALEGMMLSAALAGVIFAGFSGNVWIGLLGAIIFGVLSGGVLALSNLSGKTDLYLTCIAFNLVASGGTVFVMYLLTGEKAATSAAIKAYTIPSVVIPIIDTIPFLGQVLSGHNLLTYLAFLSIYFVWFFLYRTRLGLRMRAVGENPQAAASVGINVKKIGYISFLVSGVLCGFAGAFMSMGWVSFFMKNMTNGRGYIGLSAMNIAGSNPIGTAVSAVFFGFSDALATTLKSQGTNFPTEFIEMIPYAATIIALVLINMIRINQRRRIEKGLKREGA</sequence>
<keyword evidence="7" id="KW-0813">Transport</keyword>
<dbReference type="Pfam" id="PF02653">
    <property type="entry name" value="BPD_transp_2"/>
    <property type="match status" value="1"/>
</dbReference>
<keyword evidence="4 6" id="KW-1133">Transmembrane helix</keyword>
<dbReference type="InterPro" id="IPR001851">
    <property type="entry name" value="ABC_transp_permease"/>
</dbReference>
<feature type="transmembrane region" description="Helical" evidence="6">
    <location>
        <begin position="81"/>
        <end position="103"/>
    </location>
</feature>
<evidence type="ECO:0000256" key="5">
    <source>
        <dbReference type="ARBA" id="ARBA00023136"/>
    </source>
</evidence>
<dbReference type="GO" id="GO:0005886">
    <property type="term" value="C:plasma membrane"/>
    <property type="evidence" value="ECO:0007669"/>
    <property type="project" value="UniProtKB-SubCell"/>
</dbReference>
<feature type="transmembrane region" description="Helical" evidence="6">
    <location>
        <begin position="217"/>
        <end position="241"/>
    </location>
</feature>
<feature type="transmembrane region" description="Helical" evidence="6">
    <location>
        <begin position="109"/>
        <end position="132"/>
    </location>
</feature>
<feature type="transmembrane region" description="Helical" evidence="6">
    <location>
        <begin position="170"/>
        <end position="187"/>
    </location>
</feature>
<evidence type="ECO:0000313" key="8">
    <source>
        <dbReference type="Proteomes" id="UP000231092"/>
    </source>
</evidence>
<feature type="transmembrane region" description="Helical" evidence="6">
    <location>
        <begin position="21"/>
        <end position="48"/>
    </location>
</feature>
<accession>A0A2M8Z9C9</accession>
<dbReference type="Proteomes" id="UP000231092">
    <property type="component" value="Unassembled WGS sequence"/>
</dbReference>
<dbReference type="GO" id="GO:0022857">
    <property type="term" value="F:transmembrane transporter activity"/>
    <property type="evidence" value="ECO:0007669"/>
    <property type="project" value="InterPro"/>
</dbReference>
<name>A0A2M8Z9C9_9FIRM</name>
<proteinExistence type="predicted"/>
<evidence type="ECO:0000256" key="3">
    <source>
        <dbReference type="ARBA" id="ARBA00022692"/>
    </source>
</evidence>
<evidence type="ECO:0000256" key="4">
    <source>
        <dbReference type="ARBA" id="ARBA00022989"/>
    </source>
</evidence>